<keyword evidence="8 10" id="KW-0143">Chaperone</keyword>
<evidence type="ECO:0000256" key="8">
    <source>
        <dbReference type="ARBA" id="ARBA00023186"/>
    </source>
</evidence>
<sequence>MSGSGPVPWGRLFVASAGIIGIGYAVMKATTPSEKQLYDALSPDLKRQVDQHREAAQRKAAYKEQLERAKTGEADSAPVWAAGLSGRDSSPPPRQGL</sequence>
<evidence type="ECO:0000256" key="2">
    <source>
        <dbReference type="ARBA" id="ARBA00006780"/>
    </source>
</evidence>
<protein>
    <recommendedName>
        <fullName evidence="10">Cytochrome b mRNA-processing protein 4</fullName>
    </recommendedName>
</protein>
<dbReference type="PANTHER" id="PTHR28202:SF1">
    <property type="entry name" value="ASSEMBLY FACTOR CBP4"/>
    <property type="match status" value="1"/>
</dbReference>
<evidence type="ECO:0000256" key="5">
    <source>
        <dbReference type="ARBA" id="ARBA00022989"/>
    </source>
</evidence>
<dbReference type="GO" id="GO:0034551">
    <property type="term" value="P:mitochondrial respiratory chain complex III assembly"/>
    <property type="evidence" value="ECO:0007669"/>
    <property type="project" value="TreeGrafter"/>
</dbReference>
<comment type="similarity">
    <text evidence="2 10">Belongs to the CBP4 family.</text>
</comment>
<evidence type="ECO:0000256" key="1">
    <source>
        <dbReference type="ARBA" id="ARBA00004434"/>
    </source>
</evidence>
<comment type="subcellular location">
    <subcellularLocation>
        <location evidence="1 10">Mitochondrion inner membrane</location>
        <topology evidence="1 10">Single-pass membrane protein</topology>
    </subcellularLocation>
</comment>
<feature type="region of interest" description="Disordered" evidence="11">
    <location>
        <begin position="48"/>
        <end position="97"/>
    </location>
</feature>
<keyword evidence="5 10" id="KW-1133">Transmembrane helix</keyword>
<evidence type="ECO:0000313" key="13">
    <source>
        <dbReference type="Proteomes" id="UP001176521"/>
    </source>
</evidence>
<evidence type="ECO:0000256" key="6">
    <source>
        <dbReference type="ARBA" id="ARBA00023128"/>
    </source>
</evidence>
<dbReference type="AlphaFoldDB" id="A0AAN6JJC7"/>
<comment type="function">
    <text evidence="9 10">Essential for the assembly of ubiquinol-cytochrome c reductase. It has a direct effect on the correct occurrence of the Rieske protein, core 4, core 5 and apocytochrome b.</text>
</comment>
<feature type="compositionally biased region" description="Basic and acidic residues" evidence="11">
    <location>
        <begin position="48"/>
        <end position="73"/>
    </location>
</feature>
<dbReference type="Pfam" id="PF07960">
    <property type="entry name" value="CBP4"/>
    <property type="match status" value="1"/>
</dbReference>
<keyword evidence="3 10" id="KW-0812">Transmembrane</keyword>
<dbReference type="PANTHER" id="PTHR28202">
    <property type="entry name" value="ASSEMBLY FACTOR CBP4"/>
    <property type="match status" value="1"/>
</dbReference>
<evidence type="ECO:0000256" key="4">
    <source>
        <dbReference type="ARBA" id="ARBA00022792"/>
    </source>
</evidence>
<reference evidence="12" key="1">
    <citation type="journal article" date="2023" name="PhytoFront">
        <title>Draft Genome Resources of Seven Strains of Tilletia horrida, Causal Agent of Kernel Smut of Rice.</title>
        <authorList>
            <person name="Khanal S."/>
            <person name="Antony Babu S."/>
            <person name="Zhou X.G."/>
        </authorList>
    </citation>
    <scope>NUCLEOTIDE SEQUENCE</scope>
    <source>
        <strain evidence="12">TX3</strain>
    </source>
</reference>
<name>A0AAN6JJC7_9BASI</name>
<evidence type="ECO:0000256" key="10">
    <source>
        <dbReference type="RuleBase" id="RU368005"/>
    </source>
</evidence>
<keyword evidence="4 10" id="KW-0999">Mitochondrion inner membrane</keyword>
<keyword evidence="7 10" id="KW-0472">Membrane</keyword>
<gene>
    <name evidence="12" type="ORF">OC842_005129</name>
</gene>
<evidence type="ECO:0000256" key="9">
    <source>
        <dbReference type="ARBA" id="ARBA00025413"/>
    </source>
</evidence>
<keyword evidence="13" id="KW-1185">Reference proteome</keyword>
<dbReference type="EMBL" id="JAPDMQ010000346">
    <property type="protein sequence ID" value="KAK0526632.1"/>
    <property type="molecule type" value="Genomic_DNA"/>
</dbReference>
<dbReference type="Proteomes" id="UP001176521">
    <property type="component" value="Unassembled WGS sequence"/>
</dbReference>
<evidence type="ECO:0000313" key="12">
    <source>
        <dbReference type="EMBL" id="KAK0526632.1"/>
    </source>
</evidence>
<proteinExistence type="inferred from homology"/>
<evidence type="ECO:0000256" key="3">
    <source>
        <dbReference type="ARBA" id="ARBA00022692"/>
    </source>
</evidence>
<keyword evidence="6 10" id="KW-0496">Mitochondrion</keyword>
<dbReference type="InterPro" id="IPR012420">
    <property type="entry name" value="Cbp4"/>
</dbReference>
<evidence type="ECO:0000256" key="11">
    <source>
        <dbReference type="SAM" id="MobiDB-lite"/>
    </source>
</evidence>
<accession>A0AAN6JJC7</accession>
<comment type="caution">
    <text evidence="12">The sequence shown here is derived from an EMBL/GenBank/DDBJ whole genome shotgun (WGS) entry which is preliminary data.</text>
</comment>
<organism evidence="12 13">
    <name type="scientific">Tilletia horrida</name>
    <dbReference type="NCBI Taxonomy" id="155126"/>
    <lineage>
        <taxon>Eukaryota</taxon>
        <taxon>Fungi</taxon>
        <taxon>Dikarya</taxon>
        <taxon>Basidiomycota</taxon>
        <taxon>Ustilaginomycotina</taxon>
        <taxon>Exobasidiomycetes</taxon>
        <taxon>Tilletiales</taxon>
        <taxon>Tilletiaceae</taxon>
        <taxon>Tilletia</taxon>
    </lineage>
</organism>
<evidence type="ECO:0000256" key="7">
    <source>
        <dbReference type="ARBA" id="ARBA00023136"/>
    </source>
</evidence>
<dbReference type="GO" id="GO:0005743">
    <property type="term" value="C:mitochondrial inner membrane"/>
    <property type="evidence" value="ECO:0007669"/>
    <property type="project" value="UniProtKB-SubCell"/>
</dbReference>
<feature type="transmembrane region" description="Helical" evidence="10">
    <location>
        <begin position="6"/>
        <end position="27"/>
    </location>
</feature>